<dbReference type="Proteomes" id="UP000326557">
    <property type="component" value="Unassembled WGS sequence"/>
</dbReference>
<gene>
    <name evidence="2" type="primary">gltF_4</name>
    <name evidence="2" type="ORF">PS704_04876</name>
</gene>
<reference evidence="2 3" key="1">
    <citation type="submission" date="2019-09" db="EMBL/GenBank/DDBJ databases">
        <authorList>
            <person name="Chandra G."/>
            <person name="Truman W A."/>
        </authorList>
    </citation>
    <scope>NUCLEOTIDE SEQUENCE [LARGE SCALE GENOMIC DNA]</scope>
    <source>
        <strain evidence="2">PS704</strain>
    </source>
</reference>
<evidence type="ECO:0000313" key="2">
    <source>
        <dbReference type="EMBL" id="VVO29335.1"/>
    </source>
</evidence>
<dbReference type="InterPro" id="IPR010546">
    <property type="entry name" value="DUF1120"/>
</dbReference>
<sequence length="207" mass="21761" precursor="true">MIKKYFAALSATALIGVAPYALAASSTDLTVTGAITPNACTPTLSGGGIVDHGKLSAKDLNQDKPTNLPFETLQLAVNCDAPVAFRLLPTDNKSGTRTGNNQFGLGYINVDQKLGSFDVRFMAPIGDGVAVSPLGSPDNGNTWKNEVYFLNEKLSAFGALGGPTTPIAIKDLQTDLRIWTAIARADSLDLTNDVLLDGSVTLTIDYP</sequence>
<dbReference type="AlphaFoldDB" id="A0A5E7ER49"/>
<name>A0A5E7ER49_PSEFL</name>
<evidence type="ECO:0000256" key="1">
    <source>
        <dbReference type="SAM" id="SignalP"/>
    </source>
</evidence>
<dbReference type="OrthoDB" id="6602106at2"/>
<evidence type="ECO:0000313" key="3">
    <source>
        <dbReference type="Proteomes" id="UP000326557"/>
    </source>
</evidence>
<dbReference type="EMBL" id="CABVHP010000019">
    <property type="protein sequence ID" value="VVO29335.1"/>
    <property type="molecule type" value="Genomic_DNA"/>
</dbReference>
<feature type="signal peptide" evidence="1">
    <location>
        <begin position="1"/>
        <end position="23"/>
    </location>
</feature>
<feature type="chain" id="PRO_5022968585" evidence="1">
    <location>
        <begin position="24"/>
        <end position="207"/>
    </location>
</feature>
<proteinExistence type="predicted"/>
<keyword evidence="1" id="KW-0732">Signal</keyword>
<dbReference type="RefSeq" id="WP_150639657.1">
    <property type="nucleotide sequence ID" value="NZ_CABVHP010000019.1"/>
</dbReference>
<accession>A0A5E7ER49</accession>
<organism evidence="2 3">
    <name type="scientific">Pseudomonas fluorescens</name>
    <dbReference type="NCBI Taxonomy" id="294"/>
    <lineage>
        <taxon>Bacteria</taxon>
        <taxon>Pseudomonadati</taxon>
        <taxon>Pseudomonadota</taxon>
        <taxon>Gammaproteobacteria</taxon>
        <taxon>Pseudomonadales</taxon>
        <taxon>Pseudomonadaceae</taxon>
        <taxon>Pseudomonas</taxon>
    </lineage>
</organism>
<dbReference type="Pfam" id="PF06551">
    <property type="entry name" value="DUF1120"/>
    <property type="match status" value="1"/>
</dbReference>
<protein>
    <submittedName>
        <fullName evidence="2">Protein GltF</fullName>
    </submittedName>
</protein>